<dbReference type="PANTHER" id="PTHR35894">
    <property type="entry name" value="GENERAL SECRETION PATHWAY PROTEIN A-RELATED"/>
    <property type="match status" value="1"/>
</dbReference>
<dbReference type="Pfam" id="PF13401">
    <property type="entry name" value="AAA_22"/>
    <property type="match status" value="1"/>
</dbReference>
<dbReference type="Proteomes" id="UP001200313">
    <property type="component" value="Unassembled WGS sequence"/>
</dbReference>
<evidence type="ECO:0000313" key="2">
    <source>
        <dbReference type="EMBL" id="MCG4528986.1"/>
    </source>
</evidence>
<comment type="caution">
    <text evidence="2">The sequence shown here is derived from an EMBL/GenBank/DDBJ whole genome shotgun (WGS) entry which is preliminary data.</text>
</comment>
<feature type="domain" description="ORC1/DEAH AAA+ ATPase" evidence="1">
    <location>
        <begin position="104"/>
        <end position="223"/>
    </location>
</feature>
<keyword evidence="2" id="KW-0547">Nucleotide-binding</keyword>
<keyword evidence="2" id="KW-0067">ATP-binding</keyword>
<dbReference type="GO" id="GO:0005524">
    <property type="term" value="F:ATP binding"/>
    <property type="evidence" value="ECO:0007669"/>
    <property type="project" value="UniProtKB-KW"/>
</dbReference>
<gene>
    <name evidence="2" type="ORF">L0P79_18275</name>
</gene>
<dbReference type="Gene3D" id="3.40.50.300">
    <property type="entry name" value="P-loop containing nucleotide triphosphate hydrolases"/>
    <property type="match status" value="1"/>
</dbReference>
<dbReference type="InterPro" id="IPR010982">
    <property type="entry name" value="Lambda_DNA-bd_dom_sf"/>
</dbReference>
<dbReference type="InterPro" id="IPR052026">
    <property type="entry name" value="ExeA_AAA_ATPase_DNA-bind"/>
</dbReference>
<reference evidence="2 3" key="1">
    <citation type="submission" date="2022-01" db="EMBL/GenBank/DDBJ databases">
        <title>Collection of gut derived symbiotic bacterial strains cultured from healthy donors.</title>
        <authorList>
            <person name="Lin H."/>
            <person name="Kohout C."/>
            <person name="Waligurski E."/>
            <person name="Pamer E.G."/>
        </authorList>
    </citation>
    <scope>NUCLEOTIDE SEQUENCE [LARGE SCALE GENOMIC DNA]</scope>
    <source>
        <strain evidence="2 3">DFI.3.7</strain>
    </source>
</reference>
<dbReference type="EMBL" id="JAKNJB010000053">
    <property type="protein sequence ID" value="MCG4528986.1"/>
    <property type="molecule type" value="Genomic_DNA"/>
</dbReference>
<evidence type="ECO:0000259" key="1">
    <source>
        <dbReference type="Pfam" id="PF13401"/>
    </source>
</evidence>
<organism evidence="2 3">
    <name type="scientific">Intestinimonas massiliensis</name>
    <name type="common">ex Afouda et al. 2020</name>
    <dbReference type="NCBI Taxonomy" id="1673721"/>
    <lineage>
        <taxon>Bacteria</taxon>
        <taxon>Bacillati</taxon>
        <taxon>Bacillota</taxon>
        <taxon>Clostridia</taxon>
        <taxon>Eubacteriales</taxon>
        <taxon>Intestinimonas</taxon>
    </lineage>
</organism>
<dbReference type="InterPro" id="IPR049945">
    <property type="entry name" value="AAA_22"/>
</dbReference>
<protein>
    <submittedName>
        <fullName evidence="2">ATP-binding protein</fullName>
    </submittedName>
</protein>
<proteinExistence type="predicted"/>
<dbReference type="SUPFAM" id="SSF47413">
    <property type="entry name" value="lambda repressor-like DNA-binding domains"/>
    <property type="match status" value="1"/>
</dbReference>
<name>A0ABS9MDV7_9FIRM</name>
<dbReference type="PANTHER" id="PTHR35894:SF5">
    <property type="entry name" value="MU-LIKE PROPHAGE FLUMU DNA TRANSPOSITION PROTEIN B"/>
    <property type="match status" value="1"/>
</dbReference>
<keyword evidence="3" id="KW-1185">Reference proteome</keyword>
<accession>A0ABS9MDV7</accession>
<dbReference type="SUPFAM" id="SSF52540">
    <property type="entry name" value="P-loop containing nucleoside triphosphate hydrolases"/>
    <property type="match status" value="1"/>
</dbReference>
<evidence type="ECO:0000313" key="3">
    <source>
        <dbReference type="Proteomes" id="UP001200313"/>
    </source>
</evidence>
<dbReference type="RefSeq" id="WP_238075192.1">
    <property type="nucleotide sequence ID" value="NZ_JAKNJB010000053.1"/>
</dbReference>
<sequence length="315" mass="34934">MVRGNLAEELLKLREEEGISFQEAGARSGIARSTISQVVNQGLRLKPNQEESLWRVIEEVRGVKERLDTEPVPPVPTGYKTEIELYETAEFREAMGWCSYVYSKRKMGVLVGHPGSGKTTILRHFAEAQPGVLYVEAWHTMRIGDLLRSIGEAIGVSLKGTNYQNTQALIAGLRDRGDLLIAIDEAEYLCRNNVDKFEVLRKIWDNTGTPIILCGTPAVERLLTVGRHGENLAQLYRRKVELKLNGIGQAEARRILQEYRVEADAAAALAAIAADVKHGGMGTFVEILELCLEAAEGGPITAEILKSAKKYKLMY</sequence>
<dbReference type="InterPro" id="IPR027417">
    <property type="entry name" value="P-loop_NTPase"/>
</dbReference>